<dbReference type="GO" id="GO:0000494">
    <property type="term" value="P:box C/D sno(s)RNA 3'-end processing"/>
    <property type="evidence" value="ECO:0007669"/>
    <property type="project" value="TreeGrafter"/>
</dbReference>
<dbReference type="SUPFAM" id="SSF53335">
    <property type="entry name" value="S-adenosyl-L-methionine-dependent methyltransferases"/>
    <property type="match status" value="1"/>
</dbReference>
<dbReference type="GO" id="GO:1990259">
    <property type="term" value="F:histone H2AQ104 methyltransferase activity"/>
    <property type="evidence" value="ECO:0007669"/>
    <property type="project" value="TreeGrafter"/>
</dbReference>
<evidence type="ECO:0000256" key="5">
    <source>
        <dbReference type="ARBA" id="ARBA00022679"/>
    </source>
</evidence>
<comment type="caution">
    <text evidence="7">The sequence shown here is derived from an EMBL/GenBank/DDBJ whole genome shotgun (WGS) entry which is preliminary data.</text>
</comment>
<keyword evidence="6" id="KW-0694">RNA-binding</keyword>
<dbReference type="PANTHER" id="PTHR10335:SF17">
    <property type="entry name" value="FIBRILLARIN"/>
    <property type="match status" value="1"/>
</dbReference>
<dbReference type="PRINTS" id="PR00052">
    <property type="entry name" value="FIBRILLARIN"/>
</dbReference>
<protein>
    <recommendedName>
        <fullName evidence="2">rRNA 2'-O-methyltransferase fibrillarin</fullName>
    </recommendedName>
</protein>
<keyword evidence="4" id="KW-0489">Methyltransferase</keyword>
<reference evidence="7" key="1">
    <citation type="journal article" date="2014" name="Front. Microbiol.">
        <title>High frequency of phylogenetically diverse reductive dehalogenase-homologous genes in deep subseafloor sedimentary metagenomes.</title>
        <authorList>
            <person name="Kawai M."/>
            <person name="Futagami T."/>
            <person name="Toyoda A."/>
            <person name="Takaki Y."/>
            <person name="Nishi S."/>
            <person name="Hori S."/>
            <person name="Arai W."/>
            <person name="Tsubouchi T."/>
            <person name="Morono Y."/>
            <person name="Uchiyama I."/>
            <person name="Ito T."/>
            <person name="Fujiyama A."/>
            <person name="Inagaki F."/>
            <person name="Takami H."/>
        </authorList>
    </citation>
    <scope>NUCLEOTIDE SEQUENCE</scope>
    <source>
        <strain evidence="7">Expedition CK06-06</strain>
    </source>
</reference>
<dbReference type="NCBIfam" id="NF003276">
    <property type="entry name" value="PRK04266.1-2"/>
    <property type="match status" value="1"/>
</dbReference>
<feature type="non-terminal residue" evidence="7">
    <location>
        <position position="152"/>
    </location>
</feature>
<evidence type="ECO:0000256" key="1">
    <source>
        <dbReference type="ARBA" id="ARBA00010632"/>
    </source>
</evidence>
<dbReference type="InterPro" id="IPR000692">
    <property type="entry name" value="Fibrillarin"/>
</dbReference>
<evidence type="ECO:0000256" key="2">
    <source>
        <dbReference type="ARBA" id="ARBA00015190"/>
    </source>
</evidence>
<dbReference type="Gene3D" id="3.30.200.20">
    <property type="entry name" value="Phosphorylase Kinase, domain 1"/>
    <property type="match status" value="1"/>
</dbReference>
<accession>X0YVL7</accession>
<sequence length="152" mass="17685">MSQIEIKNHPKFHNVFTSGSKEKLRLYTRNIDRGNRVYGERIIQYKENEYREWDPFRSKIAALLLENPINNFLSDDLNCLYLGASSGTTISHLSDIVTNGIIYGVEFADRSIRQLIQNTSRRKNIIPIFSDARHPDEFAKSIFSNIDLIYQD</sequence>
<dbReference type="Gene3D" id="3.40.50.150">
    <property type="entry name" value="Vaccinia Virus protein VP39"/>
    <property type="match status" value="1"/>
</dbReference>
<comment type="similarity">
    <text evidence="1">Belongs to the methyltransferase superfamily. Fibrillarin family.</text>
</comment>
<evidence type="ECO:0000313" key="7">
    <source>
        <dbReference type="EMBL" id="GAG60789.1"/>
    </source>
</evidence>
<name>X0YVL7_9ZZZZ</name>
<dbReference type="PANTHER" id="PTHR10335">
    <property type="entry name" value="RRNA 2-O-METHYLTRANSFERASE FIBRILLARIN"/>
    <property type="match status" value="1"/>
</dbReference>
<dbReference type="GO" id="GO:0003723">
    <property type="term" value="F:RNA binding"/>
    <property type="evidence" value="ECO:0007669"/>
    <property type="project" value="UniProtKB-KW"/>
</dbReference>
<dbReference type="InterPro" id="IPR029063">
    <property type="entry name" value="SAM-dependent_MTases_sf"/>
</dbReference>
<keyword evidence="5" id="KW-0808">Transferase</keyword>
<organism evidence="7">
    <name type="scientific">marine sediment metagenome</name>
    <dbReference type="NCBI Taxonomy" id="412755"/>
    <lineage>
        <taxon>unclassified sequences</taxon>
        <taxon>metagenomes</taxon>
        <taxon>ecological metagenomes</taxon>
    </lineage>
</organism>
<proteinExistence type="inferred from homology"/>
<dbReference type="Pfam" id="PF01269">
    <property type="entry name" value="Fibrillarin"/>
    <property type="match status" value="1"/>
</dbReference>
<evidence type="ECO:0000256" key="6">
    <source>
        <dbReference type="ARBA" id="ARBA00022884"/>
    </source>
</evidence>
<dbReference type="EMBL" id="BART01006289">
    <property type="protein sequence ID" value="GAG60789.1"/>
    <property type="molecule type" value="Genomic_DNA"/>
</dbReference>
<dbReference type="GO" id="GO:0008649">
    <property type="term" value="F:rRNA methyltransferase activity"/>
    <property type="evidence" value="ECO:0007669"/>
    <property type="project" value="TreeGrafter"/>
</dbReference>
<dbReference type="AlphaFoldDB" id="X0YVL7"/>
<gene>
    <name evidence="7" type="ORF">S01H4_14334</name>
</gene>
<dbReference type="SMART" id="SM01206">
    <property type="entry name" value="Fibrillarin"/>
    <property type="match status" value="1"/>
</dbReference>
<evidence type="ECO:0000256" key="3">
    <source>
        <dbReference type="ARBA" id="ARBA00022552"/>
    </source>
</evidence>
<evidence type="ECO:0000256" key="4">
    <source>
        <dbReference type="ARBA" id="ARBA00022603"/>
    </source>
</evidence>
<keyword evidence="3" id="KW-0698">rRNA processing</keyword>